<dbReference type="AlphaFoldDB" id="A0A2V5I610"/>
<feature type="signal peptide" evidence="1">
    <location>
        <begin position="1"/>
        <end position="23"/>
    </location>
</feature>
<name>A0A2V5I610_9EURO</name>
<accession>A0A2V5I610</accession>
<protein>
    <recommendedName>
        <fullName evidence="4">Ecp2 effector protein domain-containing protein</fullName>
    </recommendedName>
</protein>
<organism evidence="2 3">
    <name type="scientific">Aspergillus indologenus CBS 114.80</name>
    <dbReference type="NCBI Taxonomy" id="1450541"/>
    <lineage>
        <taxon>Eukaryota</taxon>
        <taxon>Fungi</taxon>
        <taxon>Dikarya</taxon>
        <taxon>Ascomycota</taxon>
        <taxon>Pezizomycotina</taxon>
        <taxon>Eurotiomycetes</taxon>
        <taxon>Eurotiomycetidae</taxon>
        <taxon>Eurotiales</taxon>
        <taxon>Aspergillaceae</taxon>
        <taxon>Aspergillus</taxon>
        <taxon>Aspergillus subgen. Circumdati</taxon>
    </lineage>
</organism>
<keyword evidence="1" id="KW-0732">Signal</keyword>
<evidence type="ECO:0000256" key="1">
    <source>
        <dbReference type="SAM" id="SignalP"/>
    </source>
</evidence>
<keyword evidence="3" id="KW-1185">Reference proteome</keyword>
<dbReference type="Proteomes" id="UP000248817">
    <property type="component" value="Unassembled WGS sequence"/>
</dbReference>
<sequence length="149" mass="15564">MHLSSTLTLTATTVLCLLSSSLAIPSSTYSTIDTRDILRPRNWDLRLFSPGCDPNTTSFDRSLWHRQGVSATAGCAALDAGLNASAVDSFSWKSPSSSSPYDLCLYGAGCAGGAGAGEGDVQVIRSGWAVCVPYTGWRGWGVVAHGGEC</sequence>
<proteinExistence type="predicted"/>
<gene>
    <name evidence="2" type="ORF">BP00DRAFT_448214</name>
</gene>
<reference evidence="2 3" key="1">
    <citation type="submission" date="2018-02" db="EMBL/GenBank/DDBJ databases">
        <title>The genomes of Aspergillus section Nigri reveals drivers in fungal speciation.</title>
        <authorList>
            <consortium name="DOE Joint Genome Institute"/>
            <person name="Vesth T.C."/>
            <person name="Nybo J."/>
            <person name="Theobald S."/>
            <person name="Brandl J."/>
            <person name="Frisvad J.C."/>
            <person name="Nielsen K.F."/>
            <person name="Lyhne E.K."/>
            <person name="Kogle M.E."/>
            <person name="Kuo A."/>
            <person name="Riley R."/>
            <person name="Clum A."/>
            <person name="Nolan M."/>
            <person name="Lipzen A."/>
            <person name="Salamov A."/>
            <person name="Henrissat B."/>
            <person name="Wiebenga A."/>
            <person name="De vries R.P."/>
            <person name="Grigoriev I.V."/>
            <person name="Mortensen U.H."/>
            <person name="Andersen M.R."/>
            <person name="Baker S.E."/>
        </authorList>
    </citation>
    <scope>NUCLEOTIDE SEQUENCE [LARGE SCALE GENOMIC DNA]</scope>
    <source>
        <strain evidence="2 3">CBS 114.80</strain>
    </source>
</reference>
<dbReference type="EMBL" id="KZ825528">
    <property type="protein sequence ID" value="PYI29664.1"/>
    <property type="molecule type" value="Genomic_DNA"/>
</dbReference>
<feature type="chain" id="PRO_5016155975" description="Ecp2 effector protein domain-containing protein" evidence="1">
    <location>
        <begin position="24"/>
        <end position="149"/>
    </location>
</feature>
<evidence type="ECO:0008006" key="4">
    <source>
        <dbReference type="Google" id="ProtNLM"/>
    </source>
</evidence>
<evidence type="ECO:0000313" key="3">
    <source>
        <dbReference type="Proteomes" id="UP000248817"/>
    </source>
</evidence>
<evidence type="ECO:0000313" key="2">
    <source>
        <dbReference type="EMBL" id="PYI29664.1"/>
    </source>
</evidence>